<dbReference type="PANTHER" id="PTHR43163:SF6">
    <property type="entry name" value="DIPEPTIDE TRANSPORT SYSTEM PERMEASE PROTEIN DPPB-RELATED"/>
    <property type="match status" value="1"/>
</dbReference>
<evidence type="ECO:0000313" key="11">
    <source>
        <dbReference type="Proteomes" id="UP000001937"/>
    </source>
</evidence>
<dbReference type="HOGENOM" id="CLU_695902_0_0_11"/>
<dbReference type="PhylomeDB" id="Q2JAA7"/>
<evidence type="ECO:0000256" key="6">
    <source>
        <dbReference type="ARBA" id="ARBA00023136"/>
    </source>
</evidence>
<dbReference type="eggNOG" id="COG0601">
    <property type="taxonomic scope" value="Bacteria"/>
</dbReference>
<keyword evidence="2 7" id="KW-0813">Transport</keyword>
<feature type="transmembrane region" description="Helical" evidence="7">
    <location>
        <begin position="239"/>
        <end position="263"/>
    </location>
</feature>
<evidence type="ECO:0000256" key="1">
    <source>
        <dbReference type="ARBA" id="ARBA00004651"/>
    </source>
</evidence>
<dbReference type="Pfam" id="PF00496">
    <property type="entry name" value="SBP_bac_5"/>
    <property type="match status" value="1"/>
</dbReference>
<evidence type="ECO:0000256" key="2">
    <source>
        <dbReference type="ARBA" id="ARBA00022448"/>
    </source>
</evidence>
<evidence type="ECO:0000256" key="5">
    <source>
        <dbReference type="ARBA" id="ARBA00022989"/>
    </source>
</evidence>
<dbReference type="PROSITE" id="PS50928">
    <property type="entry name" value="ABC_TM1"/>
    <property type="match status" value="1"/>
</dbReference>
<feature type="transmembrane region" description="Helical" evidence="7">
    <location>
        <begin position="359"/>
        <end position="378"/>
    </location>
</feature>
<feature type="transmembrane region" description="Helical" evidence="7">
    <location>
        <begin position="314"/>
        <end position="339"/>
    </location>
</feature>
<feature type="transmembrane region" description="Helical" evidence="7">
    <location>
        <begin position="275"/>
        <end position="302"/>
    </location>
</feature>
<dbReference type="SUPFAM" id="SSF53850">
    <property type="entry name" value="Periplasmic binding protein-like II"/>
    <property type="match status" value="1"/>
</dbReference>
<comment type="subcellular location">
    <subcellularLocation>
        <location evidence="1 7">Cell membrane</location>
        <topology evidence="1 7">Multi-pass membrane protein</topology>
    </subcellularLocation>
</comment>
<proteinExistence type="inferred from homology"/>
<protein>
    <submittedName>
        <fullName evidence="10">Binding-protein-dependent transport systems inner membrane component</fullName>
    </submittedName>
</protein>
<evidence type="ECO:0000313" key="10">
    <source>
        <dbReference type="EMBL" id="ABD11785.1"/>
    </source>
</evidence>
<gene>
    <name evidence="10" type="ordered locus">Francci3_2418</name>
</gene>
<keyword evidence="11" id="KW-1185">Reference proteome</keyword>
<dbReference type="AlphaFoldDB" id="Q2JAA7"/>
<evidence type="ECO:0000256" key="7">
    <source>
        <dbReference type="RuleBase" id="RU363032"/>
    </source>
</evidence>
<sequence>MTTPTTPTTPHRHRTTRRLAAAAVSVLTTVTLAACGNGGGSTASGGTPVPGGRLKIALWSDLQNCVDPNQVYWIETRSLDRNIADSLTDQDPSTGKIVPWLANSWTVSPDASEYTFSLRKGVTFSDGTTLDAAAVKTAFDGLHALGAKSTLGLSYLANYKATTVVDPTTVKVAFKGAAHLDGIDVTYIAEDSVRVGLDDPVPGQYFRPLWDALHLDFGLSLTQNTTVGALLADKLPTTLALAAVAVVLMAVLGVTVAYLASYLQWGPARALLPRLPAVAISLPPFFVGLLLIQIFAFSLGWFPATGTDGWRSLVLPALTLFGVLVGHMVANAVVVETVFSRSGIGLLAQQSVLSQDVPVVQAIVLIAAALFVTVNLLVDLLYSLLDPRVAWTPRVN</sequence>
<dbReference type="STRING" id="106370.Francci3_2418"/>
<reference evidence="10 11" key="1">
    <citation type="journal article" date="2007" name="Genome Res.">
        <title>Genome characteristics of facultatively symbiotic Frankia sp. strains reflect host range and host plant biogeography.</title>
        <authorList>
            <person name="Normand P."/>
            <person name="Lapierre P."/>
            <person name="Tisa L.S."/>
            <person name="Gogarten J.P."/>
            <person name="Alloisio N."/>
            <person name="Bagnarol E."/>
            <person name="Bassi C.A."/>
            <person name="Berry A.M."/>
            <person name="Bickhart D.M."/>
            <person name="Choisne N."/>
            <person name="Couloux A."/>
            <person name="Cournoyer B."/>
            <person name="Cruveiller S."/>
            <person name="Daubin V."/>
            <person name="Demange N."/>
            <person name="Francino M.P."/>
            <person name="Goltsman E."/>
            <person name="Huang Y."/>
            <person name="Kopp O.R."/>
            <person name="Labarre L."/>
            <person name="Lapidus A."/>
            <person name="Lavire C."/>
            <person name="Marechal J."/>
            <person name="Martinez M."/>
            <person name="Mastronunzio J.E."/>
            <person name="Mullin B.C."/>
            <person name="Niemann J."/>
            <person name="Pujic P."/>
            <person name="Rawnsley T."/>
            <person name="Rouy Z."/>
            <person name="Schenowitz C."/>
            <person name="Sellstedt A."/>
            <person name="Tavares F."/>
            <person name="Tomkins J.P."/>
            <person name="Vallenet D."/>
            <person name="Valverde C."/>
            <person name="Wall L.G."/>
            <person name="Wang Y."/>
            <person name="Medigue C."/>
            <person name="Benson D.R."/>
        </authorList>
    </citation>
    <scope>NUCLEOTIDE SEQUENCE [LARGE SCALE GENOMIC DNA]</scope>
    <source>
        <strain evidence="11">DSM 45818 / CECT 9043 / CcI3</strain>
    </source>
</reference>
<keyword evidence="6 7" id="KW-0472">Membrane</keyword>
<keyword evidence="4 7" id="KW-0812">Transmembrane</keyword>
<organism evidence="10 11">
    <name type="scientific">Frankia casuarinae (strain DSM 45818 / CECT 9043 / HFP020203 / CcI3)</name>
    <dbReference type="NCBI Taxonomy" id="106370"/>
    <lineage>
        <taxon>Bacteria</taxon>
        <taxon>Bacillati</taxon>
        <taxon>Actinomycetota</taxon>
        <taxon>Actinomycetes</taxon>
        <taxon>Frankiales</taxon>
        <taxon>Frankiaceae</taxon>
        <taxon>Frankia</taxon>
    </lineage>
</organism>
<evidence type="ECO:0000256" key="8">
    <source>
        <dbReference type="SAM" id="SignalP"/>
    </source>
</evidence>
<dbReference type="GO" id="GO:0055085">
    <property type="term" value="P:transmembrane transport"/>
    <property type="evidence" value="ECO:0007669"/>
    <property type="project" value="InterPro"/>
</dbReference>
<dbReference type="RefSeq" id="WP_011436830.1">
    <property type="nucleotide sequence ID" value="NC_007777.1"/>
</dbReference>
<dbReference type="EMBL" id="CP000249">
    <property type="protein sequence ID" value="ABD11785.1"/>
    <property type="molecule type" value="Genomic_DNA"/>
</dbReference>
<dbReference type="InterPro" id="IPR000914">
    <property type="entry name" value="SBP_5_dom"/>
</dbReference>
<feature type="chain" id="PRO_5039617251" evidence="8">
    <location>
        <begin position="34"/>
        <end position="396"/>
    </location>
</feature>
<evidence type="ECO:0000256" key="3">
    <source>
        <dbReference type="ARBA" id="ARBA00022475"/>
    </source>
</evidence>
<name>Q2JAA7_FRACC</name>
<dbReference type="InterPro" id="IPR000515">
    <property type="entry name" value="MetI-like"/>
</dbReference>
<dbReference type="OrthoDB" id="9046151at2"/>
<accession>Q2JAA7</accession>
<dbReference type="GO" id="GO:0005886">
    <property type="term" value="C:plasma membrane"/>
    <property type="evidence" value="ECO:0007669"/>
    <property type="project" value="UniProtKB-SubCell"/>
</dbReference>
<dbReference type="Gene3D" id="3.40.190.10">
    <property type="entry name" value="Periplasmic binding protein-like II"/>
    <property type="match status" value="1"/>
</dbReference>
<keyword evidence="3" id="KW-1003">Cell membrane</keyword>
<feature type="domain" description="ABC transmembrane type-1" evidence="9">
    <location>
        <begin position="235"/>
        <end position="396"/>
    </location>
</feature>
<dbReference type="PANTHER" id="PTHR43163">
    <property type="entry name" value="DIPEPTIDE TRANSPORT SYSTEM PERMEASE PROTEIN DPPB-RELATED"/>
    <property type="match status" value="1"/>
</dbReference>
<evidence type="ECO:0000259" key="9">
    <source>
        <dbReference type="PROSITE" id="PS50928"/>
    </source>
</evidence>
<comment type="similarity">
    <text evidence="7">Belongs to the binding-protein-dependent transport system permease family.</text>
</comment>
<dbReference type="Pfam" id="PF00528">
    <property type="entry name" value="BPD_transp_1"/>
    <property type="match status" value="1"/>
</dbReference>
<dbReference type="Proteomes" id="UP000001937">
    <property type="component" value="Chromosome"/>
</dbReference>
<evidence type="ECO:0000256" key="4">
    <source>
        <dbReference type="ARBA" id="ARBA00022692"/>
    </source>
</evidence>
<feature type="signal peptide" evidence="8">
    <location>
        <begin position="1"/>
        <end position="33"/>
    </location>
</feature>
<keyword evidence="5 7" id="KW-1133">Transmembrane helix</keyword>
<dbReference type="eggNOG" id="COG0747">
    <property type="taxonomic scope" value="Bacteria"/>
</dbReference>
<keyword evidence="8" id="KW-0732">Signal</keyword>
<dbReference type="KEGG" id="fra:Francci3_2418"/>